<dbReference type="GO" id="GO:0020037">
    <property type="term" value="F:heme binding"/>
    <property type="evidence" value="ECO:0007669"/>
    <property type="project" value="InterPro"/>
</dbReference>
<keyword evidence="2" id="KW-1185">Reference proteome</keyword>
<protein>
    <submittedName>
        <fullName evidence="1">Uncharacterized protein</fullName>
    </submittedName>
</protein>
<name>A0A2H3J950_WOLCO</name>
<dbReference type="EMBL" id="KB467942">
    <property type="protein sequence ID" value="PCH38750.1"/>
    <property type="molecule type" value="Genomic_DNA"/>
</dbReference>
<reference evidence="1 2" key="1">
    <citation type="journal article" date="2012" name="Science">
        <title>The Paleozoic origin of enzymatic lignin decomposition reconstructed from 31 fungal genomes.</title>
        <authorList>
            <person name="Floudas D."/>
            <person name="Binder M."/>
            <person name="Riley R."/>
            <person name="Barry K."/>
            <person name="Blanchette R.A."/>
            <person name="Henrissat B."/>
            <person name="Martinez A.T."/>
            <person name="Otillar R."/>
            <person name="Spatafora J.W."/>
            <person name="Yadav J.S."/>
            <person name="Aerts A."/>
            <person name="Benoit I."/>
            <person name="Boyd A."/>
            <person name="Carlson A."/>
            <person name="Copeland A."/>
            <person name="Coutinho P.M."/>
            <person name="de Vries R.P."/>
            <person name="Ferreira P."/>
            <person name="Findley K."/>
            <person name="Foster B."/>
            <person name="Gaskell J."/>
            <person name="Glotzer D."/>
            <person name="Gorecki P."/>
            <person name="Heitman J."/>
            <person name="Hesse C."/>
            <person name="Hori C."/>
            <person name="Igarashi K."/>
            <person name="Jurgens J.A."/>
            <person name="Kallen N."/>
            <person name="Kersten P."/>
            <person name="Kohler A."/>
            <person name="Kuees U."/>
            <person name="Kumar T.K.A."/>
            <person name="Kuo A."/>
            <person name="LaButti K."/>
            <person name="Larrondo L.F."/>
            <person name="Lindquist E."/>
            <person name="Ling A."/>
            <person name="Lombard V."/>
            <person name="Lucas S."/>
            <person name="Lundell T."/>
            <person name="Martin R."/>
            <person name="McLaughlin D.J."/>
            <person name="Morgenstern I."/>
            <person name="Morin E."/>
            <person name="Murat C."/>
            <person name="Nagy L.G."/>
            <person name="Nolan M."/>
            <person name="Ohm R.A."/>
            <person name="Patyshakuliyeva A."/>
            <person name="Rokas A."/>
            <person name="Ruiz-Duenas F.J."/>
            <person name="Sabat G."/>
            <person name="Salamov A."/>
            <person name="Samejima M."/>
            <person name="Schmutz J."/>
            <person name="Slot J.C."/>
            <person name="St John F."/>
            <person name="Stenlid J."/>
            <person name="Sun H."/>
            <person name="Sun S."/>
            <person name="Syed K."/>
            <person name="Tsang A."/>
            <person name="Wiebenga A."/>
            <person name="Young D."/>
            <person name="Pisabarro A."/>
            <person name="Eastwood D.C."/>
            <person name="Martin F."/>
            <person name="Cullen D."/>
            <person name="Grigoriev I.V."/>
            <person name="Hibbett D.S."/>
        </authorList>
    </citation>
    <scope>NUCLEOTIDE SEQUENCE [LARGE SCALE GENOMIC DNA]</scope>
    <source>
        <strain evidence="1 2">MD-104</strain>
    </source>
</reference>
<dbReference type="GO" id="GO:0016705">
    <property type="term" value="F:oxidoreductase activity, acting on paired donors, with incorporation or reduction of molecular oxygen"/>
    <property type="evidence" value="ECO:0007669"/>
    <property type="project" value="InterPro"/>
</dbReference>
<dbReference type="GO" id="GO:0005506">
    <property type="term" value="F:iron ion binding"/>
    <property type="evidence" value="ECO:0007669"/>
    <property type="project" value="InterPro"/>
</dbReference>
<dbReference type="OrthoDB" id="2789670at2759"/>
<accession>A0A2H3J950</accession>
<evidence type="ECO:0000313" key="2">
    <source>
        <dbReference type="Proteomes" id="UP000218811"/>
    </source>
</evidence>
<dbReference type="GO" id="GO:0004497">
    <property type="term" value="F:monooxygenase activity"/>
    <property type="evidence" value="ECO:0007669"/>
    <property type="project" value="InterPro"/>
</dbReference>
<proteinExistence type="predicted"/>
<dbReference type="InterPro" id="IPR036396">
    <property type="entry name" value="Cyt_P450_sf"/>
</dbReference>
<organism evidence="1 2">
    <name type="scientific">Wolfiporia cocos (strain MD-104)</name>
    <name type="common">Brown rot fungus</name>
    <dbReference type="NCBI Taxonomy" id="742152"/>
    <lineage>
        <taxon>Eukaryota</taxon>
        <taxon>Fungi</taxon>
        <taxon>Dikarya</taxon>
        <taxon>Basidiomycota</taxon>
        <taxon>Agaricomycotina</taxon>
        <taxon>Agaricomycetes</taxon>
        <taxon>Polyporales</taxon>
        <taxon>Phaeolaceae</taxon>
        <taxon>Wolfiporia</taxon>
    </lineage>
</organism>
<dbReference type="SUPFAM" id="SSF48264">
    <property type="entry name" value="Cytochrome P450"/>
    <property type="match status" value="1"/>
</dbReference>
<dbReference type="AlphaFoldDB" id="A0A2H3J950"/>
<dbReference type="Gene3D" id="1.10.630.10">
    <property type="entry name" value="Cytochrome P450"/>
    <property type="match status" value="1"/>
</dbReference>
<sequence length="175" mass="19623">MSAASRCKGATNRWKRSTTSSRAGISDLLGVDARLCRWPTGAFMLLPVFGQSLVILSSTDVIAELLENRSAIYSDNGRVCRLHNHHTVQYGSRLRESRKIMIGKPNPWNAHMLKEMRAIHLLTKSLRQFCLHSSSEVTAEVATRFVASAAFQITITYGYNFKHLDDQLVQWAGAE</sequence>
<dbReference type="Proteomes" id="UP000218811">
    <property type="component" value="Unassembled WGS sequence"/>
</dbReference>
<evidence type="ECO:0000313" key="1">
    <source>
        <dbReference type="EMBL" id="PCH38750.1"/>
    </source>
</evidence>
<gene>
    <name evidence="1" type="ORF">WOLCODRAFT_16056</name>
</gene>